<dbReference type="EMBL" id="CM042010">
    <property type="protein sequence ID" value="KAI3783191.1"/>
    <property type="molecule type" value="Genomic_DNA"/>
</dbReference>
<keyword evidence="2" id="KW-1185">Reference proteome</keyword>
<evidence type="ECO:0000313" key="1">
    <source>
        <dbReference type="EMBL" id="KAI3783191.1"/>
    </source>
</evidence>
<sequence length="71" mass="7883">MSTETIKSFLQDSQVSFEETLGVVFVRMMAEQFRFVGCSCSCGCGCVIKFVSWTLPHCGSSIKMWSLIGCK</sequence>
<proteinExistence type="predicted"/>
<comment type="caution">
    <text evidence="1">The sequence shown here is derived from an EMBL/GenBank/DDBJ whole genome shotgun (WGS) entry which is preliminary data.</text>
</comment>
<evidence type="ECO:0000313" key="2">
    <source>
        <dbReference type="Proteomes" id="UP001055811"/>
    </source>
</evidence>
<organism evidence="1 2">
    <name type="scientific">Cichorium intybus</name>
    <name type="common">Chicory</name>
    <dbReference type="NCBI Taxonomy" id="13427"/>
    <lineage>
        <taxon>Eukaryota</taxon>
        <taxon>Viridiplantae</taxon>
        <taxon>Streptophyta</taxon>
        <taxon>Embryophyta</taxon>
        <taxon>Tracheophyta</taxon>
        <taxon>Spermatophyta</taxon>
        <taxon>Magnoliopsida</taxon>
        <taxon>eudicotyledons</taxon>
        <taxon>Gunneridae</taxon>
        <taxon>Pentapetalae</taxon>
        <taxon>asterids</taxon>
        <taxon>campanulids</taxon>
        <taxon>Asterales</taxon>
        <taxon>Asteraceae</taxon>
        <taxon>Cichorioideae</taxon>
        <taxon>Cichorieae</taxon>
        <taxon>Cichoriinae</taxon>
        <taxon>Cichorium</taxon>
    </lineage>
</organism>
<dbReference type="Proteomes" id="UP001055811">
    <property type="component" value="Linkage Group LG02"/>
</dbReference>
<reference evidence="1 2" key="2">
    <citation type="journal article" date="2022" name="Mol. Ecol. Resour.">
        <title>The genomes of chicory, endive, great burdock and yacon provide insights into Asteraceae paleo-polyploidization history and plant inulin production.</title>
        <authorList>
            <person name="Fan W."/>
            <person name="Wang S."/>
            <person name="Wang H."/>
            <person name="Wang A."/>
            <person name="Jiang F."/>
            <person name="Liu H."/>
            <person name="Zhao H."/>
            <person name="Xu D."/>
            <person name="Zhang Y."/>
        </authorList>
    </citation>
    <scope>NUCLEOTIDE SEQUENCE [LARGE SCALE GENOMIC DNA]</scope>
    <source>
        <strain evidence="2">cv. Punajuju</strain>
        <tissue evidence="1">Leaves</tissue>
    </source>
</reference>
<reference evidence="2" key="1">
    <citation type="journal article" date="2022" name="Mol. Ecol. Resour.">
        <title>The genomes of chicory, endive, great burdock and yacon provide insights into Asteraceae palaeo-polyploidization history and plant inulin production.</title>
        <authorList>
            <person name="Fan W."/>
            <person name="Wang S."/>
            <person name="Wang H."/>
            <person name="Wang A."/>
            <person name="Jiang F."/>
            <person name="Liu H."/>
            <person name="Zhao H."/>
            <person name="Xu D."/>
            <person name="Zhang Y."/>
        </authorList>
    </citation>
    <scope>NUCLEOTIDE SEQUENCE [LARGE SCALE GENOMIC DNA]</scope>
    <source>
        <strain evidence="2">cv. Punajuju</strain>
    </source>
</reference>
<name>A0ACB9GJL6_CICIN</name>
<accession>A0ACB9GJL6</accession>
<protein>
    <submittedName>
        <fullName evidence="1">Uncharacterized protein</fullName>
    </submittedName>
</protein>
<gene>
    <name evidence="1" type="ORF">L2E82_13255</name>
</gene>